<proteinExistence type="predicted"/>
<protein>
    <submittedName>
        <fullName evidence="3">Calcium-binding protein</fullName>
    </submittedName>
</protein>
<evidence type="ECO:0000313" key="3">
    <source>
        <dbReference type="EMBL" id="MFC4671048.1"/>
    </source>
</evidence>
<dbReference type="RefSeq" id="WP_380720943.1">
    <property type="nucleotide sequence ID" value="NZ_JBHSGI010000032.1"/>
</dbReference>
<sequence>MAATVLGLVTGITAADADTVASNLPGDGIAVSAMAGRTTTLQLGDSSITGVEVLNGPAHGNITVNPDNSLAIVLTTSGQTSDISCDIRITHADGTTEDRTVEIDVTPGVEQAGWGNADFYKLATDSDNRTIVEHGENHREVYVSASAEALTLADIAAREGVDVSQVTGQFLVEHSQYGSSEDLALAQDAGKLLWSALMDASRTEPSSHWLMFERGYTYDKMENAFPSPGANGESELHPIYLGAFGDGTRPEITTMQYTFKEGSENVVIQDLHFSGSVILNAGSNFIFDSVEITRGDLVAQGVDERFEGFTFRNSAIYDVYRDEPTGGRTTWEAIPDRVAGLYASLIDNLLIEDSFFDHAGWSDDYLDGNGQPPGLGSHNIYLQSNATGVTLRDNIIMRGGGNDAQIRSGGFIEDNIFMDSNAGVFFAAGGADNDGEGNYTLFTGNVVTSGGHRQVDGHSAGLTMGISNKGFMPTLLDNIVAHLANPNDPDELASKPITHLGLDNNTGAPVYDNTIVYNWAGANAVRDAQDQNVDGLDRAVLDQTTIQNFASQLLGKANASIADLANYLRAAAHGQLDSHVDADLINAYFQTAFGLSTTLRAEAATLRFIPNELGDGVRWDNRMNWDSGDLPGTQDGDSVDLGGNWVFYEGTSEIRTLEFGLKGELNVTNGLLRVTDGLVVDASGATLNIDRSGQFWTGGYSDTDVLRVNAAGGRYANTGLSIGNIKMDVSDNAQVLLATDGAEYIMRGRSQLTVTGGDAKVGFDGQAGGTAALLMTASSDLTFVAEGGKIGTIGEFYSGHYDAGAGGVRSGVSLGGATLEVDVSDVAALGIGKFDLIHVDELIGTFGTINIVGLAKNQSAKVVINYTTDKVTLLLGEVGKGDGLATLQLVGKADSAMSDRELFDILTDGHGVYPVDRPEAPTHETLDGTSTDDVIKGTEKDSYMRGFTGNDTLDGRNGHDTLFGARGDDVIYGRRGIDTLVGGAGHDTLYGGGRSDTLTGGAGKDFLSGGRGNDRLTGGSGRDTFHFDESFSRDRITDFEIGRDKLHLDFAGADFDSLNIHRGSGGTVIETIQGVIVLEGILPQDLSASDFMF</sequence>
<organism evidence="3 4">
    <name type="scientific">Seohaeicola nanhaiensis</name>
    <dbReference type="NCBI Taxonomy" id="1387282"/>
    <lineage>
        <taxon>Bacteria</taxon>
        <taxon>Pseudomonadati</taxon>
        <taxon>Pseudomonadota</taxon>
        <taxon>Alphaproteobacteria</taxon>
        <taxon>Rhodobacterales</taxon>
        <taxon>Roseobacteraceae</taxon>
        <taxon>Seohaeicola</taxon>
    </lineage>
</organism>
<evidence type="ECO:0000256" key="1">
    <source>
        <dbReference type="ARBA" id="ARBA00004613"/>
    </source>
</evidence>
<comment type="subcellular location">
    <subcellularLocation>
        <location evidence="1">Secreted</location>
    </subcellularLocation>
</comment>
<dbReference type="SUPFAM" id="SSF51126">
    <property type="entry name" value="Pectin lyase-like"/>
    <property type="match status" value="1"/>
</dbReference>
<dbReference type="EMBL" id="JBHSGI010000032">
    <property type="protein sequence ID" value="MFC4671048.1"/>
    <property type="molecule type" value="Genomic_DNA"/>
</dbReference>
<dbReference type="SUPFAM" id="SSF51120">
    <property type="entry name" value="beta-Roll"/>
    <property type="match status" value="1"/>
</dbReference>
<name>A0ABV9KM39_9RHOB</name>
<dbReference type="InterPro" id="IPR011050">
    <property type="entry name" value="Pectin_lyase_fold/virulence"/>
</dbReference>
<evidence type="ECO:0000313" key="4">
    <source>
        <dbReference type="Proteomes" id="UP001595973"/>
    </source>
</evidence>
<dbReference type="InterPro" id="IPR011049">
    <property type="entry name" value="Serralysin-like_metalloprot_C"/>
</dbReference>
<reference evidence="4" key="1">
    <citation type="journal article" date="2019" name="Int. J. Syst. Evol. Microbiol.">
        <title>The Global Catalogue of Microorganisms (GCM) 10K type strain sequencing project: providing services to taxonomists for standard genome sequencing and annotation.</title>
        <authorList>
            <consortium name="The Broad Institute Genomics Platform"/>
            <consortium name="The Broad Institute Genome Sequencing Center for Infectious Disease"/>
            <person name="Wu L."/>
            <person name="Ma J."/>
        </authorList>
    </citation>
    <scope>NUCLEOTIDE SEQUENCE [LARGE SCALE GENOMIC DNA]</scope>
    <source>
        <strain evidence="4">CGMCC 4.7283</strain>
    </source>
</reference>
<evidence type="ECO:0000256" key="2">
    <source>
        <dbReference type="ARBA" id="ARBA00022525"/>
    </source>
</evidence>
<accession>A0ABV9KM39</accession>
<dbReference type="Gene3D" id="2.150.10.10">
    <property type="entry name" value="Serralysin-like metalloprotease, C-terminal"/>
    <property type="match status" value="2"/>
</dbReference>
<dbReference type="PROSITE" id="PS00330">
    <property type="entry name" value="HEMOLYSIN_CALCIUM"/>
    <property type="match status" value="2"/>
</dbReference>
<keyword evidence="2" id="KW-0964">Secreted</keyword>
<dbReference type="PANTHER" id="PTHR38340">
    <property type="entry name" value="S-LAYER PROTEIN"/>
    <property type="match status" value="1"/>
</dbReference>
<dbReference type="PANTHER" id="PTHR38340:SF1">
    <property type="entry name" value="S-LAYER PROTEIN"/>
    <property type="match status" value="1"/>
</dbReference>
<dbReference type="InterPro" id="IPR018511">
    <property type="entry name" value="Hemolysin-typ_Ca-bd_CS"/>
</dbReference>
<keyword evidence="4" id="KW-1185">Reference proteome</keyword>
<dbReference type="PRINTS" id="PR00313">
    <property type="entry name" value="CABNDNGRPT"/>
</dbReference>
<comment type="caution">
    <text evidence="3">The sequence shown here is derived from an EMBL/GenBank/DDBJ whole genome shotgun (WGS) entry which is preliminary data.</text>
</comment>
<dbReference type="Pfam" id="PF00353">
    <property type="entry name" value="HemolysinCabind"/>
    <property type="match status" value="2"/>
</dbReference>
<dbReference type="Proteomes" id="UP001595973">
    <property type="component" value="Unassembled WGS sequence"/>
</dbReference>
<dbReference type="InterPro" id="IPR050557">
    <property type="entry name" value="RTX_toxin/Mannuronan_C5-epim"/>
</dbReference>
<dbReference type="InterPro" id="IPR001343">
    <property type="entry name" value="Hemolysn_Ca-bd"/>
</dbReference>
<gene>
    <name evidence="3" type="ORF">ACFO5X_21040</name>
</gene>